<name>A0A934QL40_9PROT</name>
<feature type="region of interest" description="Disordered" evidence="1">
    <location>
        <begin position="1"/>
        <end position="23"/>
    </location>
</feature>
<gene>
    <name evidence="2" type="ORF">CKO21_16670</name>
</gene>
<keyword evidence="3" id="KW-1185">Reference proteome</keyword>
<feature type="compositionally biased region" description="Polar residues" evidence="1">
    <location>
        <begin position="135"/>
        <end position="147"/>
    </location>
</feature>
<reference evidence="2" key="1">
    <citation type="submission" date="2017-08" db="EMBL/GenBank/DDBJ databases">
        <authorList>
            <person name="Imhoff J.F."/>
            <person name="Rahn T."/>
            <person name="Kuenzel S."/>
            <person name="Neulinger S.C."/>
        </authorList>
    </citation>
    <scope>NUCLEOTIDE SEQUENCE</scope>
    <source>
        <strain evidence="2">DSM 9154</strain>
    </source>
</reference>
<reference evidence="2" key="2">
    <citation type="journal article" date="2020" name="Microorganisms">
        <title>Osmotic Adaptation and Compatible Solute Biosynthesis of Phototrophic Bacteria as Revealed from Genome Analyses.</title>
        <authorList>
            <person name="Imhoff J.F."/>
            <person name="Rahn T."/>
            <person name="Kunzel S."/>
            <person name="Keller A."/>
            <person name="Neulinger S.C."/>
        </authorList>
    </citation>
    <scope>NUCLEOTIDE SEQUENCE</scope>
    <source>
        <strain evidence="2">DSM 9154</strain>
    </source>
</reference>
<dbReference type="EMBL" id="NRRE01000032">
    <property type="protein sequence ID" value="MBK1698881.1"/>
    <property type="molecule type" value="Genomic_DNA"/>
</dbReference>
<dbReference type="AlphaFoldDB" id="A0A934QL40"/>
<protein>
    <submittedName>
        <fullName evidence="2">Uncharacterized protein</fullName>
    </submittedName>
</protein>
<organism evidence="2 3">
    <name type="scientific">Rhodovibrio salinarum</name>
    <dbReference type="NCBI Taxonomy" id="1087"/>
    <lineage>
        <taxon>Bacteria</taxon>
        <taxon>Pseudomonadati</taxon>
        <taxon>Pseudomonadota</taxon>
        <taxon>Alphaproteobacteria</taxon>
        <taxon>Rhodospirillales</taxon>
        <taxon>Rhodovibrionaceae</taxon>
        <taxon>Rhodovibrio</taxon>
    </lineage>
</organism>
<accession>A0A934QL40</accession>
<dbReference type="RefSeq" id="WP_027287779.1">
    <property type="nucleotide sequence ID" value="NZ_NRRE01000032.1"/>
</dbReference>
<evidence type="ECO:0000256" key="1">
    <source>
        <dbReference type="SAM" id="MobiDB-lite"/>
    </source>
</evidence>
<evidence type="ECO:0000313" key="3">
    <source>
        <dbReference type="Proteomes" id="UP000778970"/>
    </source>
</evidence>
<proteinExistence type="predicted"/>
<comment type="caution">
    <text evidence="2">The sequence shown here is derived from an EMBL/GenBank/DDBJ whole genome shotgun (WGS) entry which is preliminary data.</text>
</comment>
<dbReference type="Proteomes" id="UP000778970">
    <property type="component" value="Unassembled WGS sequence"/>
</dbReference>
<feature type="region of interest" description="Disordered" evidence="1">
    <location>
        <begin position="127"/>
        <end position="172"/>
    </location>
</feature>
<evidence type="ECO:0000313" key="2">
    <source>
        <dbReference type="EMBL" id="MBK1698881.1"/>
    </source>
</evidence>
<sequence length="172" mass="19313">MEQTVAFEPTTAEHLPVTAGEPAGEEVEDRRLWEWVVRYAPADRPTQRALYRACHDALKEVRVDAREPDGGRLIPRVVERTLDRYLARLLGTAEPRSRRERAKIKVLAMTQRRAPVYRPAPIQSVTPLSMAGPNPRNSPIAANTDTVASRRRIPAPLLPPEAPLDMPEQDLS</sequence>